<gene>
    <name evidence="3" type="ORF">W908_05295</name>
</gene>
<evidence type="ECO:0008006" key="5">
    <source>
        <dbReference type="Google" id="ProtNLM"/>
    </source>
</evidence>
<dbReference type="Pfam" id="PF02625">
    <property type="entry name" value="XdhC_CoxI"/>
    <property type="match status" value="1"/>
</dbReference>
<keyword evidence="4" id="KW-1185">Reference proteome</keyword>
<evidence type="ECO:0000313" key="4">
    <source>
        <dbReference type="Proteomes" id="UP000068905"/>
    </source>
</evidence>
<dbReference type="InterPro" id="IPR003777">
    <property type="entry name" value="XdhC_CoxI"/>
</dbReference>
<dbReference type="Gene3D" id="3.40.50.720">
    <property type="entry name" value="NAD(P)-binding Rossmann-like Domain"/>
    <property type="match status" value="1"/>
</dbReference>
<dbReference type="PANTHER" id="PTHR30388">
    <property type="entry name" value="ALDEHYDE OXIDOREDUCTASE MOLYBDENUM COFACTOR ASSEMBLY PROTEIN"/>
    <property type="match status" value="1"/>
</dbReference>
<evidence type="ECO:0000313" key="3">
    <source>
        <dbReference type="EMBL" id="ALE02723.1"/>
    </source>
</evidence>
<feature type="domain" description="XdhC- CoxI" evidence="1">
    <location>
        <begin position="17"/>
        <end position="79"/>
    </location>
</feature>
<dbReference type="AlphaFoldDB" id="A0A0M5KS69"/>
<evidence type="ECO:0000259" key="2">
    <source>
        <dbReference type="Pfam" id="PF13478"/>
    </source>
</evidence>
<dbReference type="Pfam" id="PF13478">
    <property type="entry name" value="XdhC_C"/>
    <property type="match status" value="1"/>
</dbReference>
<dbReference type="STRING" id="1125411.W908_05295"/>
<dbReference type="OrthoDB" id="61481at2"/>
<protein>
    <recommendedName>
        <fullName evidence="5">Xanthine dehydrogenase</fullName>
    </recommendedName>
</protein>
<dbReference type="Proteomes" id="UP000068905">
    <property type="component" value="Chromosome"/>
</dbReference>
<accession>A0A0M5KS69</accession>
<dbReference type="KEGG" id="tsn:W908_05295"/>
<name>A0A0M5KS69_9GAMM</name>
<reference evidence="3 4" key="1">
    <citation type="journal article" date="2015" name="Genome Announc.">
        <title>Genome Sequence of 'Candidatus Thioglobus singularis' Strain PS1, a Mixotroph from the SUP05 Clade of Marine Gammaproteobacteria.</title>
        <authorList>
            <person name="Marshall K.T."/>
            <person name="Morris R.M."/>
        </authorList>
    </citation>
    <scope>NUCLEOTIDE SEQUENCE [LARGE SCALE GENOMIC DNA]</scope>
    <source>
        <strain evidence="3 4">PS1</strain>
    </source>
</reference>
<evidence type="ECO:0000259" key="1">
    <source>
        <dbReference type="Pfam" id="PF02625"/>
    </source>
</evidence>
<dbReference type="InterPro" id="IPR052698">
    <property type="entry name" value="MoCofactor_Util/Proc"/>
</dbReference>
<dbReference type="EMBL" id="CP006911">
    <property type="protein sequence ID" value="ALE02723.1"/>
    <property type="molecule type" value="Genomic_DNA"/>
</dbReference>
<proteinExistence type="predicted"/>
<dbReference type="PANTHER" id="PTHR30388:SF6">
    <property type="entry name" value="XANTHINE DEHYDROGENASE SUBUNIT A-RELATED"/>
    <property type="match status" value="1"/>
</dbReference>
<dbReference type="RefSeq" id="WP_053820228.1">
    <property type="nucleotide sequence ID" value="NZ_CP006911.1"/>
</dbReference>
<organism evidence="3 4">
    <name type="scientific">Candidatus Pseudothioglobus singularis PS1</name>
    <dbReference type="NCBI Taxonomy" id="1125411"/>
    <lineage>
        <taxon>Bacteria</taxon>
        <taxon>Pseudomonadati</taxon>
        <taxon>Pseudomonadota</taxon>
        <taxon>Gammaproteobacteria</taxon>
        <taxon>Candidatus Pseudothioglobaceae</taxon>
        <taxon>Candidatus Pseudothioglobus</taxon>
    </lineage>
</organism>
<sequence length="364" mass="40891">MDSWLDPVKTEISLNNGFVLLTIIATKGSTPCRNGDKIVFTKNENSFGSIGGGNLEFKSLAFAKEMLGQKMNTRQLVKYPLGATLGQCCGGYVKVLFESFIDDDEGLSHNNSWIEQVSALYKKGEDFILATIIDIDKKNHSSTQKCIYTNNNFYSSLGNKKLSNFIEESASNLMQSAQSPTIVEFEDDSETKAQVLLEKVNSSEVLPVVVFGAGHISRALMPIIINLPIKLYWIDDRQEQFDQYVGDTSQINIICDDFLTSMADLPNEIYTLVITYSHQIDFEICEKMIIQNNFSYLGMIGSSIKGRKFRDRFAQKNYSKDVIDKFTCPIGEKQKLLKSPTSIAITIAMDLINFIENKKQSELS</sequence>
<dbReference type="InterPro" id="IPR027051">
    <property type="entry name" value="XdhC_Rossmann_dom"/>
</dbReference>
<feature type="domain" description="XdhC Rossmann" evidence="2">
    <location>
        <begin position="208"/>
        <end position="348"/>
    </location>
</feature>